<feature type="domain" description="Phage-like element PBSX protein XkdF" evidence="2">
    <location>
        <begin position="61"/>
        <end position="175"/>
    </location>
</feature>
<sequence>MSLFYAGCFLKRKEVKKLGKKYALKDARITHISLVDKGANGKPFAIIKEEGKEALQKDIRIAKADKAKQIVYGLVYEPDETDAHGDTMTADEIEKAAHGFMERQNTYNIDKQHDLDADKGYVVESYIAPVDMDLGDQEIKKGSWVAGVKVTDDDTWEQIEKGEITGFSMWGVGKREKIEEASSEADDETVEKGLLHTIAKALTRIVKGDVKDKYERNKKNSDFWNAWSAFESTIKRYNWQTDRYEFESDPEKAKEAIQEFADILQDVLGAKDIAKALGKPPEQIAKAGKKISAARLDKLKQAHTTIADLLAEVEDKEEDDVKAEDIQKAVEAAMSPITKQLTTLQSEVADLKKADGGEAHDDQQTDPASATLTDALAKALEPITKQMETLGQEVQLIKNARGSSQQPPAGDPIQKNEDDSSFDGLL</sequence>
<evidence type="ECO:0000259" key="2">
    <source>
        <dbReference type="Pfam" id="PF14550"/>
    </source>
</evidence>
<gene>
    <name evidence="3" type="ORF">JNE38_05410</name>
</gene>
<evidence type="ECO:0000313" key="4">
    <source>
        <dbReference type="Proteomes" id="UP000596248"/>
    </source>
</evidence>
<name>A0ABX7FR60_BRECH</name>
<keyword evidence="4" id="KW-1185">Reference proteome</keyword>
<dbReference type="InterPro" id="IPR027924">
    <property type="entry name" value="XkdF"/>
</dbReference>
<proteinExistence type="predicted"/>
<reference evidence="3 4" key="1">
    <citation type="submission" date="2021-01" db="EMBL/GenBank/DDBJ databases">
        <title>Identification of strong promoters based on the transcriptome of Brevibacillus choshinensis.</title>
        <authorList>
            <person name="Yao D."/>
            <person name="Zhang K."/>
            <person name="Wu J."/>
        </authorList>
    </citation>
    <scope>NUCLEOTIDE SEQUENCE [LARGE SCALE GENOMIC DNA]</scope>
    <source>
        <strain evidence="3 4">HPD31-SP3</strain>
    </source>
</reference>
<dbReference type="Pfam" id="PF14550">
    <property type="entry name" value="Peptidase_S78_2"/>
    <property type="match status" value="1"/>
</dbReference>
<dbReference type="Proteomes" id="UP000596248">
    <property type="component" value="Chromosome"/>
</dbReference>
<evidence type="ECO:0000313" key="3">
    <source>
        <dbReference type="EMBL" id="QRG68591.1"/>
    </source>
</evidence>
<evidence type="ECO:0000256" key="1">
    <source>
        <dbReference type="SAM" id="MobiDB-lite"/>
    </source>
</evidence>
<accession>A0ABX7FR60</accession>
<feature type="region of interest" description="Disordered" evidence="1">
    <location>
        <begin position="394"/>
        <end position="426"/>
    </location>
</feature>
<protein>
    <submittedName>
        <fullName evidence="3">Terminase</fullName>
    </submittedName>
</protein>
<dbReference type="EMBL" id="CP069127">
    <property type="protein sequence ID" value="QRG68591.1"/>
    <property type="molecule type" value="Genomic_DNA"/>
</dbReference>
<organism evidence="3 4">
    <name type="scientific">Brevibacillus choshinensis</name>
    <dbReference type="NCBI Taxonomy" id="54911"/>
    <lineage>
        <taxon>Bacteria</taxon>
        <taxon>Bacillati</taxon>
        <taxon>Bacillota</taxon>
        <taxon>Bacilli</taxon>
        <taxon>Bacillales</taxon>
        <taxon>Paenibacillaceae</taxon>
        <taxon>Brevibacillus</taxon>
    </lineage>
</organism>